<keyword evidence="5" id="KW-0411">Iron-sulfur</keyword>
<evidence type="ECO:0000256" key="1">
    <source>
        <dbReference type="ARBA" id="ARBA00004127"/>
    </source>
</evidence>
<feature type="transmembrane region" description="Helical" evidence="6">
    <location>
        <begin position="245"/>
        <end position="267"/>
    </location>
</feature>
<keyword evidence="6" id="KW-1133">Transmembrane helix</keyword>
<dbReference type="GO" id="GO:0008137">
    <property type="term" value="F:NADH dehydrogenase (ubiquinone) activity"/>
    <property type="evidence" value="ECO:0007669"/>
    <property type="project" value="InterPro"/>
</dbReference>
<protein>
    <recommendedName>
        <fullName evidence="9">2Fe-2S ferredoxin-type domain-containing protein</fullName>
    </recommendedName>
</protein>
<dbReference type="CDD" id="cd00207">
    <property type="entry name" value="fer2"/>
    <property type="match status" value="1"/>
</dbReference>
<sequence>MWLGLLATPALRCRSTTITRSLFSSSPNRKPSHTHNFLLRTIVSTSELQTPESAAVAAADSGPELIPPERHPVGGARLHFPNPEDGIEVFVDGFPVKIPKVFTVLEACEVAGVDDPRFCYHSRLSIAGNCRMCLIEVEKSLNLRFLLFSKLVRSLVSMFPDSVTTVVFQLLEIVECASLRSRSHSILSLLVPWLLFLFTFAPLRPEVTICLNFGYCGWDCPLGLGNSVSVLQLYCRFNSSICCCLQWLVEYNAALACITFMLLLGFVDDVLDIPWRVDLEYKQAHAFSVYLLQLLLATSLALLSYNWYTSSVFVGDTDT</sequence>
<keyword evidence="6" id="KW-0472">Membrane</keyword>
<dbReference type="InterPro" id="IPR033895">
    <property type="entry name" value="GPT"/>
</dbReference>
<dbReference type="EMBL" id="JBAMMX010000025">
    <property type="protein sequence ID" value="KAK6915016.1"/>
    <property type="molecule type" value="Genomic_DNA"/>
</dbReference>
<evidence type="ECO:0000256" key="4">
    <source>
        <dbReference type="ARBA" id="ARBA00022842"/>
    </source>
</evidence>
<keyword evidence="8" id="KW-1185">Reference proteome</keyword>
<evidence type="ECO:0000256" key="3">
    <source>
        <dbReference type="ARBA" id="ARBA00022723"/>
    </source>
</evidence>
<dbReference type="GO" id="GO:0006488">
    <property type="term" value="P:dolichol-linked oligosaccharide biosynthetic process"/>
    <property type="evidence" value="ECO:0007669"/>
    <property type="project" value="InterPro"/>
</dbReference>
<keyword evidence="6" id="KW-0812">Transmembrane</keyword>
<accession>A0AAN8YVX7</accession>
<keyword evidence="4" id="KW-0460">Magnesium</keyword>
<dbReference type="GO" id="GO:0003975">
    <property type="term" value="F:UDP-N-acetylglucosamine-dolichyl-phosphate N-acetylglucosaminephosphotransferase activity"/>
    <property type="evidence" value="ECO:0007669"/>
    <property type="project" value="InterPro"/>
</dbReference>
<evidence type="ECO:0000313" key="8">
    <source>
        <dbReference type="Proteomes" id="UP001370490"/>
    </source>
</evidence>
<dbReference type="InterPro" id="IPR001041">
    <property type="entry name" value="2Fe-2S_ferredoxin-type"/>
</dbReference>
<evidence type="ECO:0000256" key="5">
    <source>
        <dbReference type="ARBA" id="ARBA00023014"/>
    </source>
</evidence>
<keyword evidence="2" id="KW-0808">Transferase</keyword>
<evidence type="ECO:0000256" key="2">
    <source>
        <dbReference type="ARBA" id="ARBA00022676"/>
    </source>
</evidence>
<dbReference type="PANTHER" id="PTHR10571:SF0">
    <property type="entry name" value="UDP-N-ACETYLGLUCOSAMINE--DOLICHYL-PHOSPHATE N-ACETYLGLUCOSAMINEPHOSPHOTRANSFERASE"/>
    <property type="match status" value="1"/>
</dbReference>
<dbReference type="Proteomes" id="UP001370490">
    <property type="component" value="Unassembled WGS sequence"/>
</dbReference>
<dbReference type="GO" id="GO:0051536">
    <property type="term" value="F:iron-sulfur cluster binding"/>
    <property type="evidence" value="ECO:0007669"/>
    <property type="project" value="UniProtKB-KW"/>
</dbReference>
<proteinExistence type="predicted"/>
<comment type="caution">
    <text evidence="7">The sequence shown here is derived from an EMBL/GenBank/DDBJ whole genome shotgun (WGS) entry which is preliminary data.</text>
</comment>
<dbReference type="PANTHER" id="PTHR10571">
    <property type="entry name" value="UDP-N-ACETYLGLUCOSAMINE--DOLICHYL-PHOSPHATE N-ACETYLGLUCOSAMINEPHOSPHOTRANSFERASE"/>
    <property type="match status" value="1"/>
</dbReference>
<dbReference type="PROSITE" id="PS00641">
    <property type="entry name" value="COMPLEX1_75K_1"/>
    <property type="match status" value="1"/>
</dbReference>
<comment type="subcellular location">
    <subcellularLocation>
        <location evidence="1">Endomembrane system</location>
        <topology evidence="1">Multi-pass membrane protein</topology>
    </subcellularLocation>
</comment>
<dbReference type="GO" id="GO:0012505">
    <property type="term" value="C:endomembrane system"/>
    <property type="evidence" value="ECO:0007669"/>
    <property type="project" value="UniProtKB-SubCell"/>
</dbReference>
<name>A0AAN8YVX7_9MAGN</name>
<reference evidence="7 8" key="1">
    <citation type="submission" date="2023-12" db="EMBL/GenBank/DDBJ databases">
        <title>A high-quality genome assembly for Dillenia turbinata (Dilleniales).</title>
        <authorList>
            <person name="Chanderbali A."/>
        </authorList>
    </citation>
    <scope>NUCLEOTIDE SEQUENCE [LARGE SCALE GENOMIC DNA]</scope>
    <source>
        <strain evidence="7">LSX21</strain>
        <tissue evidence="7">Leaf</tissue>
    </source>
</reference>
<organism evidence="7 8">
    <name type="scientific">Dillenia turbinata</name>
    <dbReference type="NCBI Taxonomy" id="194707"/>
    <lineage>
        <taxon>Eukaryota</taxon>
        <taxon>Viridiplantae</taxon>
        <taxon>Streptophyta</taxon>
        <taxon>Embryophyta</taxon>
        <taxon>Tracheophyta</taxon>
        <taxon>Spermatophyta</taxon>
        <taxon>Magnoliopsida</taxon>
        <taxon>eudicotyledons</taxon>
        <taxon>Gunneridae</taxon>
        <taxon>Pentapetalae</taxon>
        <taxon>Dilleniales</taxon>
        <taxon>Dilleniaceae</taxon>
        <taxon>Dillenia</taxon>
    </lineage>
</organism>
<dbReference type="GO" id="GO:0042773">
    <property type="term" value="P:ATP synthesis coupled electron transport"/>
    <property type="evidence" value="ECO:0007669"/>
    <property type="project" value="InterPro"/>
</dbReference>
<dbReference type="Pfam" id="PF13510">
    <property type="entry name" value="Fer2_4"/>
    <property type="match status" value="1"/>
</dbReference>
<gene>
    <name evidence="7" type="ORF">RJ641_020133</name>
</gene>
<dbReference type="Gene3D" id="3.10.20.740">
    <property type="match status" value="1"/>
</dbReference>
<dbReference type="GO" id="GO:0046872">
    <property type="term" value="F:metal ion binding"/>
    <property type="evidence" value="ECO:0007669"/>
    <property type="project" value="UniProtKB-KW"/>
</dbReference>
<dbReference type="InterPro" id="IPR036010">
    <property type="entry name" value="2Fe-2S_ferredoxin-like_sf"/>
</dbReference>
<evidence type="ECO:0000313" key="7">
    <source>
        <dbReference type="EMBL" id="KAK6915016.1"/>
    </source>
</evidence>
<keyword evidence="5" id="KW-0408">Iron</keyword>
<dbReference type="GO" id="GO:0016757">
    <property type="term" value="F:glycosyltransferase activity"/>
    <property type="evidence" value="ECO:0007669"/>
    <property type="project" value="UniProtKB-KW"/>
</dbReference>
<keyword evidence="3" id="KW-0479">Metal-binding</keyword>
<keyword evidence="2" id="KW-0328">Glycosyltransferase</keyword>
<dbReference type="GO" id="GO:0016020">
    <property type="term" value="C:membrane"/>
    <property type="evidence" value="ECO:0007669"/>
    <property type="project" value="InterPro"/>
</dbReference>
<feature type="transmembrane region" description="Helical" evidence="6">
    <location>
        <begin position="287"/>
        <end position="308"/>
    </location>
</feature>
<evidence type="ECO:0008006" key="9">
    <source>
        <dbReference type="Google" id="ProtNLM"/>
    </source>
</evidence>
<dbReference type="AlphaFoldDB" id="A0AAN8YVX7"/>
<evidence type="ECO:0000256" key="6">
    <source>
        <dbReference type="SAM" id="Phobius"/>
    </source>
</evidence>
<dbReference type="SUPFAM" id="SSF54292">
    <property type="entry name" value="2Fe-2S ferredoxin-like"/>
    <property type="match status" value="1"/>
</dbReference>
<dbReference type="InterPro" id="IPR000283">
    <property type="entry name" value="NADH_UbQ_OxRdtase_75kDa_su_CS"/>
</dbReference>